<dbReference type="InterPro" id="IPR000210">
    <property type="entry name" value="BTB/POZ_dom"/>
</dbReference>
<reference evidence="2" key="2">
    <citation type="submission" date="2020-05" db="EMBL/GenBank/DDBJ databases">
        <authorList>
            <person name="Kim H.-S."/>
            <person name="Proctor R.H."/>
            <person name="Brown D.W."/>
        </authorList>
    </citation>
    <scope>NUCLEOTIDE SEQUENCE</scope>
    <source>
        <strain evidence="2">NRRL 20472</strain>
    </source>
</reference>
<dbReference type="CDD" id="cd18186">
    <property type="entry name" value="BTB_POZ_ZBTB_KLHL-like"/>
    <property type="match status" value="1"/>
</dbReference>
<accession>A0A8H4XBB0</accession>
<dbReference type="SUPFAM" id="SSF54695">
    <property type="entry name" value="POZ domain"/>
    <property type="match status" value="1"/>
</dbReference>
<organism evidence="2 3">
    <name type="scientific">Fusarium sarcochroum</name>
    <dbReference type="NCBI Taxonomy" id="1208366"/>
    <lineage>
        <taxon>Eukaryota</taxon>
        <taxon>Fungi</taxon>
        <taxon>Dikarya</taxon>
        <taxon>Ascomycota</taxon>
        <taxon>Pezizomycotina</taxon>
        <taxon>Sordariomycetes</taxon>
        <taxon>Hypocreomycetidae</taxon>
        <taxon>Hypocreales</taxon>
        <taxon>Nectriaceae</taxon>
        <taxon>Fusarium</taxon>
        <taxon>Fusarium lateritium species complex</taxon>
    </lineage>
</organism>
<dbReference type="AlphaFoldDB" id="A0A8H4XBB0"/>
<feature type="domain" description="BTB" evidence="1">
    <location>
        <begin position="31"/>
        <end position="109"/>
    </location>
</feature>
<gene>
    <name evidence="2" type="ORF">FSARC_3891</name>
</gene>
<proteinExistence type="predicted"/>
<evidence type="ECO:0000259" key="1">
    <source>
        <dbReference type="PROSITE" id="PS50097"/>
    </source>
</evidence>
<evidence type="ECO:0000313" key="2">
    <source>
        <dbReference type="EMBL" id="KAF4968762.1"/>
    </source>
</evidence>
<dbReference type="PROSITE" id="PS50097">
    <property type="entry name" value="BTB"/>
    <property type="match status" value="1"/>
</dbReference>
<reference evidence="2" key="1">
    <citation type="journal article" date="2020" name="BMC Genomics">
        <title>Correction to: Identification and distribution of gene clusters required for synthesis of sphingolipid metabolism inhibitors in diverse species of the filamentous fungus Fusarium.</title>
        <authorList>
            <person name="Kim H.S."/>
            <person name="Lohmar J.M."/>
            <person name="Busman M."/>
            <person name="Brown D.W."/>
            <person name="Naumann T.A."/>
            <person name="Divon H.H."/>
            <person name="Lysoe E."/>
            <person name="Uhlig S."/>
            <person name="Proctor R.H."/>
        </authorList>
    </citation>
    <scope>NUCLEOTIDE SEQUENCE</scope>
    <source>
        <strain evidence="2">NRRL 20472</strain>
    </source>
</reference>
<dbReference type="Pfam" id="PF00651">
    <property type="entry name" value="BTB"/>
    <property type="match status" value="1"/>
</dbReference>
<keyword evidence="3" id="KW-1185">Reference proteome</keyword>
<dbReference type="EMBL" id="JABEXW010000187">
    <property type="protein sequence ID" value="KAF4968762.1"/>
    <property type="molecule type" value="Genomic_DNA"/>
</dbReference>
<name>A0A8H4XBB0_9HYPO</name>
<dbReference type="Proteomes" id="UP000622797">
    <property type="component" value="Unassembled WGS sequence"/>
</dbReference>
<protein>
    <recommendedName>
        <fullName evidence="1">BTB domain-containing protein</fullName>
    </recommendedName>
</protein>
<sequence length="245" mass="26984">MSAPSPPTADNGNKNSFILSAVDIAQVGENGHVILVVGPQQGKIQVSSDFLKYISPVFRAMFNSLMSEGEALRNKVDGFPVEIVLSDDNPRALVLALRALYGADVSTKTIAVEEIQQIAIFADKYDIVERLGFAAACWLNVPTSAITRAETAWTLLIAAYLLKRERAFLDTSKMLSSKWKGSLLKFALEAHDRDLGLRLAIAIEELRNYSMTKRQELGLCLDCFMHATDSFVLRQNGCKSSGMHK</sequence>
<dbReference type="InterPro" id="IPR011333">
    <property type="entry name" value="SKP1/BTB/POZ_sf"/>
</dbReference>
<evidence type="ECO:0000313" key="3">
    <source>
        <dbReference type="Proteomes" id="UP000622797"/>
    </source>
</evidence>
<dbReference type="Gene3D" id="3.30.710.10">
    <property type="entry name" value="Potassium Channel Kv1.1, Chain A"/>
    <property type="match status" value="1"/>
</dbReference>
<comment type="caution">
    <text evidence="2">The sequence shown here is derived from an EMBL/GenBank/DDBJ whole genome shotgun (WGS) entry which is preliminary data.</text>
</comment>
<dbReference type="OrthoDB" id="5275938at2759"/>